<keyword evidence="2" id="KW-1185">Reference proteome</keyword>
<dbReference type="InParanoid" id="L5JPB7"/>
<name>L5JPB7_PTEAL</name>
<evidence type="ECO:0000313" key="1">
    <source>
        <dbReference type="EMBL" id="ELK01205.1"/>
    </source>
</evidence>
<sequence>MDAACKLQAAVNVGSGSASYSVTFVPPTPMRSSGCRKAVYGSGRTALTPGSLPCCTSLNWAIPVAAGFSLPDLGSLCCPTESQCRSLLAGCLFLALHRKVLECRHCVLTMPPTEHSMVPR</sequence>
<dbReference type="Proteomes" id="UP000010552">
    <property type="component" value="Unassembled WGS sequence"/>
</dbReference>
<organism evidence="1 2">
    <name type="scientific">Pteropus alecto</name>
    <name type="common">Black flying fox</name>
    <dbReference type="NCBI Taxonomy" id="9402"/>
    <lineage>
        <taxon>Eukaryota</taxon>
        <taxon>Metazoa</taxon>
        <taxon>Chordata</taxon>
        <taxon>Craniata</taxon>
        <taxon>Vertebrata</taxon>
        <taxon>Euteleostomi</taxon>
        <taxon>Mammalia</taxon>
        <taxon>Eutheria</taxon>
        <taxon>Laurasiatheria</taxon>
        <taxon>Chiroptera</taxon>
        <taxon>Yinpterochiroptera</taxon>
        <taxon>Pteropodoidea</taxon>
        <taxon>Pteropodidae</taxon>
        <taxon>Pteropodinae</taxon>
        <taxon>Pteropus</taxon>
    </lineage>
</organism>
<protein>
    <submittedName>
        <fullName evidence="1">Uncharacterized protein</fullName>
    </submittedName>
</protein>
<dbReference type="EMBL" id="KB031153">
    <property type="protein sequence ID" value="ELK01205.1"/>
    <property type="molecule type" value="Genomic_DNA"/>
</dbReference>
<reference evidence="2" key="1">
    <citation type="journal article" date="2013" name="Science">
        <title>Comparative analysis of bat genomes provides insight into the evolution of flight and immunity.</title>
        <authorList>
            <person name="Zhang G."/>
            <person name="Cowled C."/>
            <person name="Shi Z."/>
            <person name="Huang Z."/>
            <person name="Bishop-Lilly K.A."/>
            <person name="Fang X."/>
            <person name="Wynne J.W."/>
            <person name="Xiong Z."/>
            <person name="Baker M.L."/>
            <person name="Zhao W."/>
            <person name="Tachedjian M."/>
            <person name="Zhu Y."/>
            <person name="Zhou P."/>
            <person name="Jiang X."/>
            <person name="Ng J."/>
            <person name="Yang L."/>
            <person name="Wu L."/>
            <person name="Xiao J."/>
            <person name="Feng Y."/>
            <person name="Chen Y."/>
            <person name="Sun X."/>
            <person name="Zhang Y."/>
            <person name="Marsh G.A."/>
            <person name="Crameri G."/>
            <person name="Broder C.C."/>
            <person name="Frey K.G."/>
            <person name="Wang L.F."/>
            <person name="Wang J."/>
        </authorList>
    </citation>
    <scope>NUCLEOTIDE SEQUENCE [LARGE SCALE GENOMIC DNA]</scope>
</reference>
<accession>L5JPB7</accession>
<evidence type="ECO:0000313" key="2">
    <source>
        <dbReference type="Proteomes" id="UP000010552"/>
    </source>
</evidence>
<proteinExistence type="predicted"/>
<gene>
    <name evidence="1" type="ORF">PAL_GLEAN10020869</name>
</gene>
<dbReference type="AlphaFoldDB" id="L5JPB7"/>